<dbReference type="AlphaFoldDB" id="A0AAD7FDA8"/>
<feature type="transmembrane region" description="Helical" evidence="2">
    <location>
        <begin position="73"/>
        <end position="94"/>
    </location>
</feature>
<dbReference type="EMBL" id="JARKIF010000028">
    <property type="protein sequence ID" value="KAJ7613426.1"/>
    <property type="molecule type" value="Genomic_DNA"/>
</dbReference>
<feature type="transmembrane region" description="Helical" evidence="2">
    <location>
        <begin position="184"/>
        <end position="202"/>
    </location>
</feature>
<evidence type="ECO:0000313" key="3">
    <source>
        <dbReference type="EMBL" id="KAJ7613426.1"/>
    </source>
</evidence>
<keyword evidence="2" id="KW-0812">Transmembrane</keyword>
<evidence type="ECO:0000256" key="1">
    <source>
        <dbReference type="SAM" id="MobiDB-lite"/>
    </source>
</evidence>
<keyword evidence="2" id="KW-1133">Transmembrane helix</keyword>
<feature type="transmembrane region" description="Helical" evidence="2">
    <location>
        <begin position="152"/>
        <end position="172"/>
    </location>
</feature>
<feature type="transmembrane region" description="Helical" evidence="2">
    <location>
        <begin position="333"/>
        <end position="350"/>
    </location>
</feature>
<organism evidence="3 4">
    <name type="scientific">Roridomyces roridus</name>
    <dbReference type="NCBI Taxonomy" id="1738132"/>
    <lineage>
        <taxon>Eukaryota</taxon>
        <taxon>Fungi</taxon>
        <taxon>Dikarya</taxon>
        <taxon>Basidiomycota</taxon>
        <taxon>Agaricomycotina</taxon>
        <taxon>Agaricomycetes</taxon>
        <taxon>Agaricomycetidae</taxon>
        <taxon>Agaricales</taxon>
        <taxon>Marasmiineae</taxon>
        <taxon>Mycenaceae</taxon>
        <taxon>Roridomyces</taxon>
    </lineage>
</organism>
<comment type="caution">
    <text evidence="3">The sequence shown here is derived from an EMBL/GenBank/DDBJ whole genome shotgun (WGS) entry which is preliminary data.</text>
</comment>
<feature type="transmembrane region" description="Helical" evidence="2">
    <location>
        <begin position="209"/>
        <end position="226"/>
    </location>
</feature>
<evidence type="ECO:0000256" key="2">
    <source>
        <dbReference type="SAM" id="Phobius"/>
    </source>
</evidence>
<name>A0AAD7FDA8_9AGAR</name>
<feature type="transmembrane region" description="Helical" evidence="2">
    <location>
        <begin position="362"/>
        <end position="381"/>
    </location>
</feature>
<feature type="transmembrane region" description="Helical" evidence="2">
    <location>
        <begin position="305"/>
        <end position="326"/>
    </location>
</feature>
<protein>
    <submittedName>
        <fullName evidence="3">Uncharacterized protein</fullName>
    </submittedName>
</protein>
<feature type="transmembrane region" description="Helical" evidence="2">
    <location>
        <begin position="270"/>
        <end position="289"/>
    </location>
</feature>
<evidence type="ECO:0000313" key="4">
    <source>
        <dbReference type="Proteomes" id="UP001221142"/>
    </source>
</evidence>
<gene>
    <name evidence="3" type="ORF">FB45DRAFT_938331</name>
</gene>
<accession>A0AAD7FDA8</accession>
<reference evidence="3" key="1">
    <citation type="submission" date="2023-03" db="EMBL/GenBank/DDBJ databases">
        <title>Massive genome expansion in bonnet fungi (Mycena s.s.) driven by repeated elements and novel gene families across ecological guilds.</title>
        <authorList>
            <consortium name="Lawrence Berkeley National Laboratory"/>
            <person name="Harder C.B."/>
            <person name="Miyauchi S."/>
            <person name="Viragh M."/>
            <person name="Kuo A."/>
            <person name="Thoen E."/>
            <person name="Andreopoulos B."/>
            <person name="Lu D."/>
            <person name="Skrede I."/>
            <person name="Drula E."/>
            <person name="Henrissat B."/>
            <person name="Morin E."/>
            <person name="Kohler A."/>
            <person name="Barry K."/>
            <person name="LaButti K."/>
            <person name="Morin E."/>
            <person name="Salamov A."/>
            <person name="Lipzen A."/>
            <person name="Mereny Z."/>
            <person name="Hegedus B."/>
            <person name="Baldrian P."/>
            <person name="Stursova M."/>
            <person name="Weitz H."/>
            <person name="Taylor A."/>
            <person name="Grigoriev I.V."/>
            <person name="Nagy L.G."/>
            <person name="Martin F."/>
            <person name="Kauserud H."/>
        </authorList>
    </citation>
    <scope>NUCLEOTIDE SEQUENCE</scope>
    <source>
        <strain evidence="3">9284</strain>
    </source>
</reference>
<sequence>MSLEMAVSPVFSLFPSSSPSMALEKSSLRRFLFFYKDTGYPVPLLASFVGTQTTLGLIQAGFREDAHPCRHELPLSLMIVVEFTKAVVAIGLLYRDSRPSSVMRGASRPHKRFPEETLPLHTLEEDEGDGLESGDLTTQAPRRSNPALPRHVSGLLVLVAALIVLRHHLTLIRRLYANQRTLDVFDGLLILFVGMHSSIFMGRTTPRRQWTSALLQVAAGLLIHYASKTPHYTAGTYAFLLLLCGITSIILVVVSTIYQMTPRTVSVHAMNLVLFTTCFIGYILTYLIIQPNDPTVRLDAHPRDLAASIVVIILHVFRDFTALAVIRETSSPLTFTVLSLVSASLLPALTHKILWSTIGFTNLQWIGTVLAVYAASTYLLEGAEKGEDMPTLAVPTQLSRRSFAFLGLTLAPFLLILTCSPMYRISHSPSTPYARLTEPLPHQLEAAATATPSALGPGEQCIRRPLPSSSAYLGAGEERPDFHAFDDVLLVVFFSHDRYDVNLDSYRQVYSAYFPNILFIGPASREDRGFAHSYDVVLDSYMAGDDYDAGWIKLSGRMAHHMTYTAVKDHPCYSGGYLIAPFDALLNVPRLMQFPQDRIWYHTPFESVRRYVPNSAVDGVQDEKMHPPGPMISERTAEEYLEESIAWGAGWHGWWGERHVGMQVCMQAYDRLPHRMRQRFEGLVGAPGRLLSGSADTVYLPAHLRADFLDTLGTFLMTECFLEIVVPTTMHLILPVDEDIAFVDHWWKTEPPLNTSYVRQKWEEGYEVDSFHTFHWGDIQQDGFFGPNQDVVGNMRALLADSFRRQGIKDPVLRL</sequence>
<feature type="transmembrane region" description="Helical" evidence="2">
    <location>
        <begin position="238"/>
        <end position="258"/>
    </location>
</feature>
<keyword evidence="2" id="KW-0472">Membrane</keyword>
<feature type="transmembrane region" description="Helical" evidence="2">
    <location>
        <begin position="402"/>
        <end position="423"/>
    </location>
</feature>
<proteinExistence type="predicted"/>
<keyword evidence="4" id="KW-1185">Reference proteome</keyword>
<feature type="region of interest" description="Disordered" evidence="1">
    <location>
        <begin position="100"/>
        <end position="119"/>
    </location>
</feature>
<dbReference type="Proteomes" id="UP001221142">
    <property type="component" value="Unassembled WGS sequence"/>
</dbReference>
<feature type="region of interest" description="Disordered" evidence="1">
    <location>
        <begin position="124"/>
        <end position="145"/>
    </location>
</feature>